<dbReference type="Gene3D" id="3.40.50.2300">
    <property type="match status" value="2"/>
</dbReference>
<dbReference type="PANTHER" id="PTHR38038:SF1">
    <property type="entry name" value="PENICILLIN-BINDING PROTEIN ACTIVATOR LPOA"/>
    <property type="match status" value="1"/>
</dbReference>
<protein>
    <submittedName>
        <fullName evidence="3">Penicillin-binding protein activator</fullName>
    </submittedName>
</protein>
<dbReference type="Proteomes" id="UP001222275">
    <property type="component" value="Chromosome"/>
</dbReference>
<keyword evidence="1" id="KW-0472">Membrane</keyword>
<dbReference type="RefSeq" id="WP_275594319.1">
    <property type="nucleotide sequence ID" value="NZ_CP102381.1"/>
</dbReference>
<evidence type="ECO:0000256" key="2">
    <source>
        <dbReference type="SAM" id="SignalP"/>
    </source>
</evidence>
<accession>A0ABY8CB69</accession>
<name>A0ABY8CB69_9GAMM</name>
<keyword evidence="2" id="KW-0732">Signal</keyword>
<dbReference type="InterPro" id="IPR028082">
    <property type="entry name" value="Peripla_BP_I"/>
</dbReference>
<organism evidence="3 4">
    <name type="scientific">Thiomicrorhabdus lithotrophica</name>
    <dbReference type="NCBI Taxonomy" id="2949997"/>
    <lineage>
        <taxon>Bacteria</taxon>
        <taxon>Pseudomonadati</taxon>
        <taxon>Pseudomonadota</taxon>
        <taxon>Gammaproteobacteria</taxon>
        <taxon>Thiotrichales</taxon>
        <taxon>Piscirickettsiaceae</taxon>
        <taxon>Thiomicrorhabdus</taxon>
    </lineage>
</organism>
<dbReference type="PANTHER" id="PTHR38038">
    <property type="entry name" value="PENICILLIN-BINDING PROTEIN ACTIVATOR LPOA"/>
    <property type="match status" value="1"/>
</dbReference>
<dbReference type="InterPro" id="IPR007443">
    <property type="entry name" value="LpoA"/>
</dbReference>
<feature type="signal peptide" evidence="2">
    <location>
        <begin position="1"/>
        <end position="29"/>
    </location>
</feature>
<sequence length="521" mass="59021">MMKTTPFYCSKPIKAFTFTALFLGLTACGNVPSKPSAETKPKELVSKKVDSIQAVQVKNYSIQELKALRAQASQQSQWTDYLIYSTKIWHKSNTNPAVQSQIEDQAWLILNSLSSQQLQAIEKSTHADVQPWISLFNTFKGSKYDVQANLMNLTSFESDAIFHKHLLAKLIAQQPKAESIKQIAVLLPIEGRYKVVAKQIRSGIIKAFFASDQSITLKFYDSSELANLEAIYTQAKQEGADRIIGPLSKEALQELASFRDDKLLALNNIDGTSFIQFSFKSADPSLQMLRKFETAGYKRIGILTNDNKSSLNRAYALQQTLTQANYQAVLSIYPDEKPRLRDALGALIHEKQSDERQNNLRWLIGQKLNFFPRTRQDLDAIVIYDNALRMSVFRPQFDFFELDTPVFGDTELTPTNFQDIKENRDLNRVNFLTYPATLDPIDLKSKFEAFGWDSFIVTTHIEDLQNGGCLANAKTGVLSLNNNEINQKLIWVQYNKEGQLIEAPAIEPKEIKESARNSDTE</sequence>
<dbReference type="CDD" id="cd06339">
    <property type="entry name" value="PBP1_YraM_LppC_lipoprotein-like"/>
    <property type="match status" value="1"/>
</dbReference>
<gene>
    <name evidence="3" type="ORF">NR989_08555</name>
</gene>
<dbReference type="Pfam" id="PF04348">
    <property type="entry name" value="LppC"/>
    <property type="match status" value="1"/>
</dbReference>
<dbReference type="EMBL" id="CP102381">
    <property type="protein sequence ID" value="WEJ62062.1"/>
    <property type="molecule type" value="Genomic_DNA"/>
</dbReference>
<evidence type="ECO:0000313" key="4">
    <source>
        <dbReference type="Proteomes" id="UP001222275"/>
    </source>
</evidence>
<reference evidence="3 4" key="1">
    <citation type="submission" date="2022-06" db="EMBL/GenBank/DDBJ databases">
        <title>Thiomicrohabdus sp. nov, an obligately chemolithoautotrophic, sulfur-oxidizing bacterium isolated from beach of Guanyin Mountain. Amoy.</title>
        <authorList>
            <person name="Zhu H."/>
        </authorList>
    </citation>
    <scope>NUCLEOTIDE SEQUENCE [LARGE SCALE GENOMIC DNA]</scope>
    <source>
        <strain evidence="3 4">XGS-01</strain>
    </source>
</reference>
<dbReference type="SUPFAM" id="SSF53822">
    <property type="entry name" value="Periplasmic binding protein-like I"/>
    <property type="match status" value="1"/>
</dbReference>
<keyword evidence="4" id="KW-1185">Reference proteome</keyword>
<evidence type="ECO:0000313" key="3">
    <source>
        <dbReference type="EMBL" id="WEJ62062.1"/>
    </source>
</evidence>
<proteinExistence type="predicted"/>
<evidence type="ECO:0000256" key="1">
    <source>
        <dbReference type="ARBA" id="ARBA00023136"/>
    </source>
</evidence>
<dbReference type="PROSITE" id="PS51257">
    <property type="entry name" value="PROKAR_LIPOPROTEIN"/>
    <property type="match status" value="1"/>
</dbReference>
<feature type="chain" id="PRO_5047313179" evidence="2">
    <location>
        <begin position="30"/>
        <end position="521"/>
    </location>
</feature>